<feature type="transmembrane region" description="Helical" evidence="4">
    <location>
        <begin position="138"/>
        <end position="159"/>
    </location>
</feature>
<evidence type="ECO:0000256" key="4">
    <source>
        <dbReference type="SAM" id="Phobius"/>
    </source>
</evidence>
<dbReference type="Pfam" id="PF02518">
    <property type="entry name" value="HATPase_c"/>
    <property type="match status" value="1"/>
</dbReference>
<feature type="transmembrane region" description="Helical" evidence="4">
    <location>
        <begin position="115"/>
        <end position="132"/>
    </location>
</feature>
<name>A0ABU9ADV1_PSEA5</name>
<feature type="domain" description="Signal transduction histidine kinase subgroup 3 dimerisation and phosphoacceptor" evidence="6">
    <location>
        <begin position="191"/>
        <end position="252"/>
    </location>
</feature>
<proteinExistence type="predicted"/>
<dbReference type="Gene3D" id="1.20.5.1930">
    <property type="match status" value="1"/>
</dbReference>
<feature type="transmembrane region" description="Helical" evidence="4">
    <location>
        <begin position="40"/>
        <end position="60"/>
    </location>
</feature>
<dbReference type="Pfam" id="PF07730">
    <property type="entry name" value="HisKA_3"/>
    <property type="match status" value="1"/>
</dbReference>
<dbReference type="SUPFAM" id="SSF55874">
    <property type="entry name" value="ATPase domain of HSP90 chaperone/DNA topoisomerase II/histidine kinase"/>
    <property type="match status" value="1"/>
</dbReference>
<evidence type="ECO:0000313" key="7">
    <source>
        <dbReference type="EMBL" id="MEK6464589.1"/>
    </source>
</evidence>
<dbReference type="EMBL" id="JBBPIX010000005">
    <property type="protein sequence ID" value="MEK6464589.1"/>
    <property type="molecule type" value="Genomic_DNA"/>
</dbReference>
<evidence type="ECO:0000256" key="3">
    <source>
        <dbReference type="ARBA" id="ARBA00023012"/>
    </source>
</evidence>
<evidence type="ECO:0000259" key="5">
    <source>
        <dbReference type="Pfam" id="PF02518"/>
    </source>
</evidence>
<keyword evidence="4" id="KW-1133">Transmembrane helix</keyword>
<organism evidence="7 8">
    <name type="scientific">Pseudonocardia alni subsp. carboxydivorans</name>
    <dbReference type="NCBI Taxonomy" id="415010"/>
    <lineage>
        <taxon>Bacteria</taxon>
        <taxon>Bacillati</taxon>
        <taxon>Actinomycetota</taxon>
        <taxon>Actinomycetes</taxon>
        <taxon>Pseudonocardiales</taxon>
        <taxon>Pseudonocardiaceae</taxon>
        <taxon>Pseudonocardia</taxon>
    </lineage>
</organism>
<keyword evidence="2 7" id="KW-0418">Kinase</keyword>
<evidence type="ECO:0000256" key="2">
    <source>
        <dbReference type="ARBA" id="ARBA00022777"/>
    </source>
</evidence>
<keyword evidence="4" id="KW-0472">Membrane</keyword>
<dbReference type="InterPro" id="IPR036890">
    <property type="entry name" value="HATPase_C_sf"/>
</dbReference>
<keyword evidence="1" id="KW-0808">Transferase</keyword>
<evidence type="ECO:0000256" key="1">
    <source>
        <dbReference type="ARBA" id="ARBA00022679"/>
    </source>
</evidence>
<accession>A0ABU9ADV1</accession>
<protein>
    <submittedName>
        <fullName evidence="7">Histidine kinase</fullName>
    </submittedName>
</protein>
<keyword evidence="8" id="KW-1185">Reference proteome</keyword>
<dbReference type="InterPro" id="IPR003594">
    <property type="entry name" value="HATPase_dom"/>
</dbReference>
<keyword evidence="4" id="KW-0812">Transmembrane</keyword>
<evidence type="ECO:0000259" key="6">
    <source>
        <dbReference type="Pfam" id="PF07730"/>
    </source>
</evidence>
<dbReference type="Gene3D" id="3.30.565.10">
    <property type="entry name" value="Histidine kinase-like ATPase, C-terminal domain"/>
    <property type="match status" value="1"/>
</dbReference>
<keyword evidence="3" id="KW-0902">Two-component regulatory system</keyword>
<dbReference type="PANTHER" id="PTHR24421">
    <property type="entry name" value="NITRATE/NITRITE SENSOR PROTEIN NARX-RELATED"/>
    <property type="match status" value="1"/>
</dbReference>
<feature type="transmembrane region" description="Helical" evidence="4">
    <location>
        <begin position="67"/>
        <end position="86"/>
    </location>
</feature>
<gene>
    <name evidence="7" type="ORF">WG925_12645</name>
</gene>
<dbReference type="PANTHER" id="PTHR24421:SF59">
    <property type="entry name" value="OXYGEN SENSOR HISTIDINE KINASE NREB"/>
    <property type="match status" value="1"/>
</dbReference>
<dbReference type="RefSeq" id="WP_346106032.1">
    <property type="nucleotide sequence ID" value="NZ_BAAAOD010000052.1"/>
</dbReference>
<evidence type="ECO:0000313" key="8">
    <source>
        <dbReference type="Proteomes" id="UP001367513"/>
    </source>
</evidence>
<feature type="domain" description="Histidine kinase/HSP90-like ATPase" evidence="5">
    <location>
        <begin position="289"/>
        <end position="374"/>
    </location>
</feature>
<dbReference type="InterPro" id="IPR011712">
    <property type="entry name" value="Sig_transdc_His_kin_sub3_dim/P"/>
</dbReference>
<sequence>MRRIDPNVVAGLIMTVLCGILAVPVALEQAAGVASPLGPPWLWWAAYAAFLLALVVGGWLDEVVGVVAVRVLLALMVLSSAALVLLGAQFGWLPILLVVTASVSTYHLRGPVTAAIVVGNVGVAAAAALVAGSSVQVAAVTGAIYLLLQSASVLLIVALHREEASRRRLAAAHAELAAAGAALAETSRAQERLRISRELHDLVGHQLTALALELEIATHTGDDPGGHVARARALAGDLLADVRTTVGQLRSRAPDLAATLERIGEQLPRPVVHVRVAEGVAADEERTLAVVRCVQEILTNAIRHGDADTVWIDLSPVPGGGLRLAARDDGRGAAAGAVPGNGLRGLAERAGAFGGSVDWGPAVPRGFAVTAELP</sequence>
<dbReference type="CDD" id="cd16917">
    <property type="entry name" value="HATPase_UhpB-NarQ-NarX-like"/>
    <property type="match status" value="1"/>
</dbReference>
<reference evidence="7 8" key="1">
    <citation type="submission" date="2024-03" db="EMBL/GenBank/DDBJ databases">
        <title>Draft genome sequence of Pseudonocardia carboxydivorans JCM 14827.</title>
        <authorList>
            <person name="Duangmal K."/>
        </authorList>
    </citation>
    <scope>NUCLEOTIDE SEQUENCE [LARGE SCALE GENOMIC DNA]</scope>
    <source>
        <strain evidence="7 8">JCM 14827</strain>
    </source>
</reference>
<dbReference type="Proteomes" id="UP001367513">
    <property type="component" value="Unassembled WGS sequence"/>
</dbReference>
<dbReference type="InterPro" id="IPR050482">
    <property type="entry name" value="Sensor_HK_TwoCompSys"/>
</dbReference>
<comment type="caution">
    <text evidence="7">The sequence shown here is derived from an EMBL/GenBank/DDBJ whole genome shotgun (WGS) entry which is preliminary data.</text>
</comment>
<dbReference type="GO" id="GO:0016301">
    <property type="term" value="F:kinase activity"/>
    <property type="evidence" value="ECO:0007669"/>
    <property type="project" value="UniProtKB-KW"/>
</dbReference>